<comment type="caution">
    <text evidence="2">The sequence shown here is derived from an EMBL/GenBank/DDBJ whole genome shotgun (WGS) entry which is preliminary data.</text>
</comment>
<evidence type="ECO:0000313" key="2">
    <source>
        <dbReference type="EMBL" id="KAL2720238.1"/>
    </source>
</evidence>
<proteinExistence type="predicted"/>
<organism evidence="2 3">
    <name type="scientific">Vespula squamosa</name>
    <name type="common">Southern yellow jacket</name>
    <name type="synonym">Wasp</name>
    <dbReference type="NCBI Taxonomy" id="30214"/>
    <lineage>
        <taxon>Eukaryota</taxon>
        <taxon>Metazoa</taxon>
        <taxon>Ecdysozoa</taxon>
        <taxon>Arthropoda</taxon>
        <taxon>Hexapoda</taxon>
        <taxon>Insecta</taxon>
        <taxon>Pterygota</taxon>
        <taxon>Neoptera</taxon>
        <taxon>Endopterygota</taxon>
        <taxon>Hymenoptera</taxon>
        <taxon>Apocrita</taxon>
        <taxon>Aculeata</taxon>
        <taxon>Vespoidea</taxon>
        <taxon>Vespidae</taxon>
        <taxon>Vespinae</taxon>
        <taxon>Vespula</taxon>
    </lineage>
</organism>
<keyword evidence="1" id="KW-0812">Transmembrane</keyword>
<dbReference type="EMBL" id="JAUDFV010000147">
    <property type="protein sequence ID" value="KAL2720238.1"/>
    <property type="molecule type" value="Genomic_DNA"/>
</dbReference>
<gene>
    <name evidence="2" type="ORF">V1478_010504</name>
</gene>
<keyword evidence="3" id="KW-1185">Reference proteome</keyword>
<reference evidence="2 3" key="1">
    <citation type="journal article" date="2024" name="Ann. Entomol. Soc. Am.">
        <title>Genomic analyses of the southern and eastern yellowjacket wasps (Hymenoptera: Vespidae) reveal evolutionary signatures of social life.</title>
        <authorList>
            <person name="Catto M.A."/>
            <person name="Caine P.B."/>
            <person name="Orr S.E."/>
            <person name="Hunt B.G."/>
            <person name="Goodisman M.A.D."/>
        </authorList>
    </citation>
    <scope>NUCLEOTIDE SEQUENCE [LARGE SCALE GENOMIC DNA]</scope>
    <source>
        <strain evidence="2">233</strain>
        <tissue evidence="2">Head and thorax</tissue>
    </source>
</reference>
<dbReference type="AlphaFoldDB" id="A0ABD2AHZ4"/>
<feature type="transmembrane region" description="Helical" evidence="1">
    <location>
        <begin position="12"/>
        <end position="30"/>
    </location>
</feature>
<name>A0ABD2AHZ4_VESSQ</name>
<protein>
    <submittedName>
        <fullName evidence="2">WW domain-containing adapter protein with coiled-coil isoform X3</fullName>
    </submittedName>
</protein>
<sequence length="155" mass="17956">MNILIQLRVVTYIYCSTILIALQMFIQTYFNGEYKVLQNNSNIIHFIITRYVFLRPYTSFNTKMLQIDHTASTENVHSIRQQHRYSSAQPHFTIANHVRIIMSTSRSTALFTVQILHNNVQSNNSNRPFLPTCLLWQNGSCAELFLATVNSKPTL</sequence>
<evidence type="ECO:0000256" key="1">
    <source>
        <dbReference type="SAM" id="Phobius"/>
    </source>
</evidence>
<keyword evidence="1" id="KW-0472">Membrane</keyword>
<evidence type="ECO:0000313" key="3">
    <source>
        <dbReference type="Proteomes" id="UP001607302"/>
    </source>
</evidence>
<keyword evidence="1" id="KW-1133">Transmembrane helix</keyword>
<dbReference type="Proteomes" id="UP001607302">
    <property type="component" value="Unassembled WGS sequence"/>
</dbReference>
<accession>A0ABD2AHZ4</accession>